<evidence type="ECO:0000313" key="1">
    <source>
        <dbReference type="EMBL" id="GFY05144.1"/>
    </source>
</evidence>
<evidence type="ECO:0000313" key="2">
    <source>
        <dbReference type="Proteomes" id="UP000887159"/>
    </source>
</evidence>
<dbReference type="EMBL" id="BMAU01021249">
    <property type="protein sequence ID" value="GFY05144.1"/>
    <property type="molecule type" value="Genomic_DNA"/>
</dbReference>
<sequence>MSSHRSTRYISVEENTIRTCADVYDRRLSVCRTCMQTCITCMAVQMVTSELRYEYIMCSFLIDECRITESFSGYIVNFVKHVRSTSPYMMLVDEELYAVQAWKKAF</sequence>
<comment type="caution">
    <text evidence="1">The sequence shown here is derived from an EMBL/GenBank/DDBJ whole genome shotgun (WGS) entry which is preliminary data.</text>
</comment>
<name>A0A8X6S1K0_TRICX</name>
<gene>
    <name evidence="1" type="ORF">TNCV_3270161</name>
</gene>
<keyword evidence="2" id="KW-1185">Reference proteome</keyword>
<organism evidence="1 2">
    <name type="scientific">Trichonephila clavipes</name>
    <name type="common">Golden silk orbweaver</name>
    <name type="synonym">Nephila clavipes</name>
    <dbReference type="NCBI Taxonomy" id="2585209"/>
    <lineage>
        <taxon>Eukaryota</taxon>
        <taxon>Metazoa</taxon>
        <taxon>Ecdysozoa</taxon>
        <taxon>Arthropoda</taxon>
        <taxon>Chelicerata</taxon>
        <taxon>Arachnida</taxon>
        <taxon>Araneae</taxon>
        <taxon>Araneomorphae</taxon>
        <taxon>Entelegynae</taxon>
        <taxon>Araneoidea</taxon>
        <taxon>Nephilidae</taxon>
        <taxon>Trichonephila</taxon>
    </lineage>
</organism>
<dbReference type="AlphaFoldDB" id="A0A8X6S1K0"/>
<accession>A0A8X6S1K0</accession>
<dbReference type="Proteomes" id="UP000887159">
    <property type="component" value="Unassembled WGS sequence"/>
</dbReference>
<protein>
    <submittedName>
        <fullName evidence="1">Uncharacterized protein</fullName>
    </submittedName>
</protein>
<proteinExistence type="predicted"/>
<reference evidence="1" key="1">
    <citation type="submission" date="2020-08" db="EMBL/GenBank/DDBJ databases">
        <title>Multicomponent nature underlies the extraordinary mechanical properties of spider dragline silk.</title>
        <authorList>
            <person name="Kono N."/>
            <person name="Nakamura H."/>
            <person name="Mori M."/>
            <person name="Yoshida Y."/>
            <person name="Ohtoshi R."/>
            <person name="Malay A.D."/>
            <person name="Moran D.A.P."/>
            <person name="Tomita M."/>
            <person name="Numata K."/>
            <person name="Arakawa K."/>
        </authorList>
    </citation>
    <scope>NUCLEOTIDE SEQUENCE</scope>
</reference>